<dbReference type="PANTHER" id="PTHR30055">
    <property type="entry name" value="HTH-TYPE TRANSCRIPTIONAL REGULATOR RUTR"/>
    <property type="match status" value="1"/>
</dbReference>
<dbReference type="EMBL" id="CP046171">
    <property type="protein sequence ID" value="QIS02256.1"/>
    <property type="molecule type" value="Genomic_DNA"/>
</dbReference>
<evidence type="ECO:0000313" key="7">
    <source>
        <dbReference type="Proteomes" id="UP000501705"/>
    </source>
</evidence>
<dbReference type="InterPro" id="IPR036271">
    <property type="entry name" value="Tet_transcr_reg_TetR-rel_C_sf"/>
</dbReference>
<dbReference type="RefSeq" id="WP_029894592.1">
    <property type="nucleotide sequence ID" value="NZ_CP046171.1"/>
</dbReference>
<feature type="DNA-binding region" description="H-T-H motif" evidence="4">
    <location>
        <begin position="49"/>
        <end position="68"/>
    </location>
</feature>
<evidence type="ECO:0000256" key="1">
    <source>
        <dbReference type="ARBA" id="ARBA00023015"/>
    </source>
</evidence>
<dbReference type="Proteomes" id="UP000501705">
    <property type="component" value="Chromosome"/>
</dbReference>
<organism evidence="6 7">
    <name type="scientific">Nocardia brasiliensis</name>
    <dbReference type="NCBI Taxonomy" id="37326"/>
    <lineage>
        <taxon>Bacteria</taxon>
        <taxon>Bacillati</taxon>
        <taxon>Actinomycetota</taxon>
        <taxon>Actinomycetes</taxon>
        <taxon>Mycobacteriales</taxon>
        <taxon>Nocardiaceae</taxon>
        <taxon>Nocardia</taxon>
    </lineage>
</organism>
<dbReference type="InterPro" id="IPR001647">
    <property type="entry name" value="HTH_TetR"/>
</dbReference>
<dbReference type="Gene3D" id="1.10.357.10">
    <property type="entry name" value="Tetracycline Repressor, domain 2"/>
    <property type="match status" value="1"/>
</dbReference>
<dbReference type="SUPFAM" id="SSF48498">
    <property type="entry name" value="Tetracyclin repressor-like, C-terminal domain"/>
    <property type="match status" value="1"/>
</dbReference>
<dbReference type="Pfam" id="PF00440">
    <property type="entry name" value="TetR_N"/>
    <property type="match status" value="1"/>
</dbReference>
<dbReference type="InterPro" id="IPR009057">
    <property type="entry name" value="Homeodomain-like_sf"/>
</dbReference>
<sequence>MGLEAGVDRGRLPRGTHGLAPEAVAHSQRMRMYLGVLEAVAERGYAATTVGDIVARASVSRRTFYELFRGRDDCFTEAFEAAVDLVLGELDTSVQATPRSEWRVLIRRTLETYLRVLSENGVYARALHIECLVAGPIVAQQRRAMKTLLANRMHAAFRIGRTAGDIPVDVPPDIFEALIGAVDDRIRDCLDGPGAQALPDLGAHLYQITMALFGVPDWRQD</sequence>
<protein>
    <submittedName>
        <fullName evidence="6">TetR family transcriptional regulator</fullName>
    </submittedName>
</protein>
<dbReference type="PANTHER" id="PTHR30055:SF238">
    <property type="entry name" value="MYCOFACTOCIN BIOSYNTHESIS TRANSCRIPTIONAL REGULATOR MFTR-RELATED"/>
    <property type="match status" value="1"/>
</dbReference>
<dbReference type="GO" id="GO:0000976">
    <property type="term" value="F:transcription cis-regulatory region binding"/>
    <property type="evidence" value="ECO:0007669"/>
    <property type="project" value="TreeGrafter"/>
</dbReference>
<gene>
    <name evidence="6" type="ORF">F5X71_07925</name>
</gene>
<dbReference type="PROSITE" id="PS50977">
    <property type="entry name" value="HTH_TETR_2"/>
    <property type="match status" value="1"/>
</dbReference>
<dbReference type="InterPro" id="IPR050109">
    <property type="entry name" value="HTH-type_TetR-like_transc_reg"/>
</dbReference>
<feature type="domain" description="HTH tetR-type" evidence="5">
    <location>
        <begin position="26"/>
        <end position="86"/>
    </location>
</feature>
<dbReference type="AlphaFoldDB" id="A0A6G9XMX3"/>
<name>A0A6G9XMX3_NOCBR</name>
<reference evidence="6 7" key="1">
    <citation type="journal article" date="2019" name="ACS Chem. Biol.">
        <title>Identification and Mobilization of a Cryptic Antibiotic Biosynthesis Gene Locus from a Human-Pathogenic Nocardia Isolate.</title>
        <authorList>
            <person name="Herisse M."/>
            <person name="Ishida K."/>
            <person name="Porter J.L."/>
            <person name="Howden B."/>
            <person name="Hertweck C."/>
            <person name="Stinear T.P."/>
            <person name="Pidot S.J."/>
        </authorList>
    </citation>
    <scope>NUCLEOTIDE SEQUENCE [LARGE SCALE GENOMIC DNA]</scope>
    <source>
        <strain evidence="6 7">AUSMDU00024985</strain>
    </source>
</reference>
<keyword evidence="1" id="KW-0805">Transcription regulation</keyword>
<keyword evidence="3" id="KW-0804">Transcription</keyword>
<evidence type="ECO:0000313" key="6">
    <source>
        <dbReference type="EMBL" id="QIS02256.1"/>
    </source>
</evidence>
<keyword evidence="2 4" id="KW-0238">DNA-binding</keyword>
<accession>A0A6G9XMX3</accession>
<evidence type="ECO:0000256" key="3">
    <source>
        <dbReference type="ARBA" id="ARBA00023163"/>
    </source>
</evidence>
<dbReference type="SUPFAM" id="SSF46689">
    <property type="entry name" value="Homeodomain-like"/>
    <property type="match status" value="1"/>
</dbReference>
<evidence type="ECO:0000259" key="5">
    <source>
        <dbReference type="PROSITE" id="PS50977"/>
    </source>
</evidence>
<evidence type="ECO:0000256" key="4">
    <source>
        <dbReference type="PROSITE-ProRule" id="PRU00335"/>
    </source>
</evidence>
<dbReference type="GO" id="GO:0003700">
    <property type="term" value="F:DNA-binding transcription factor activity"/>
    <property type="evidence" value="ECO:0007669"/>
    <property type="project" value="TreeGrafter"/>
</dbReference>
<proteinExistence type="predicted"/>
<evidence type="ECO:0000256" key="2">
    <source>
        <dbReference type="ARBA" id="ARBA00023125"/>
    </source>
</evidence>